<evidence type="ECO:0000256" key="2">
    <source>
        <dbReference type="ARBA" id="ARBA00023043"/>
    </source>
</evidence>
<dbReference type="VEuPathDB" id="FungiDB:NCU01121"/>
<feature type="repeat" description="ANK" evidence="3">
    <location>
        <begin position="151"/>
        <end position="183"/>
    </location>
</feature>
<proteinExistence type="predicted"/>
<sequence length="255" mass="27261">MSVVDFSLPVASTPNNTIPLGFSFEHSICSAISSIRRASLSLFNPTKYIYNPTIITINMAPQLNEEEIDDLIYFARAGEKDDLSTTLTELAEREKVSVAEIIASAKDEGKSTCLHMAAGNGHLDIVTLILSEFTSRPKEEKQAYLDAANEYGNTGLHWAALGGHLDVIKLLMAAGASPALANDKNYVPLDLASFGEKHDVVDYFLEQAGGLEDKNTAEGLKAAAEGLKVDDDGNVEFKMSVGDTSEASGSGSAQN</sequence>
<evidence type="ECO:0000256" key="3">
    <source>
        <dbReference type="PROSITE-ProRule" id="PRU00023"/>
    </source>
</evidence>
<organism evidence="4 5">
    <name type="scientific">Neurospora crassa (strain ATCC 24698 / 74-OR23-1A / CBS 708.71 / DSM 1257 / FGSC 987)</name>
    <dbReference type="NCBI Taxonomy" id="367110"/>
    <lineage>
        <taxon>Eukaryota</taxon>
        <taxon>Fungi</taxon>
        <taxon>Dikarya</taxon>
        <taxon>Ascomycota</taxon>
        <taxon>Pezizomycotina</taxon>
        <taxon>Sordariomycetes</taxon>
        <taxon>Sordariomycetidae</taxon>
        <taxon>Sordariales</taxon>
        <taxon>Sordariaceae</taxon>
        <taxon>Neurospora</taxon>
    </lineage>
</organism>
<evidence type="ECO:0000256" key="1">
    <source>
        <dbReference type="ARBA" id="ARBA00022737"/>
    </source>
</evidence>
<dbReference type="PIR" id="T48779">
    <property type="entry name" value="T48779"/>
</dbReference>
<dbReference type="EMBL" id="CM002240">
    <property type="protein sequence ID" value="EAA31792.2"/>
    <property type="molecule type" value="Genomic_DNA"/>
</dbReference>
<dbReference type="PANTHER" id="PTHR24171">
    <property type="entry name" value="ANKYRIN REPEAT DOMAIN-CONTAINING PROTEIN 39-RELATED"/>
    <property type="match status" value="1"/>
</dbReference>
<dbReference type="GeneID" id="3877182"/>
<dbReference type="OrthoDB" id="10057496at2759"/>
<dbReference type="STRING" id="367110.Q1K766"/>
<keyword evidence="2 3" id="KW-0040">ANK repeat</keyword>
<dbReference type="Gene3D" id="1.25.40.20">
    <property type="entry name" value="Ankyrin repeat-containing domain"/>
    <property type="match status" value="1"/>
</dbReference>
<dbReference type="PROSITE" id="PS50297">
    <property type="entry name" value="ANK_REP_REGION"/>
    <property type="match status" value="1"/>
</dbReference>
<dbReference type="InParanoid" id="Q1K766"/>
<keyword evidence="5" id="KW-1185">Reference proteome</keyword>
<dbReference type="SMR" id="Q1K766"/>
<dbReference type="SMART" id="SM00248">
    <property type="entry name" value="ANK"/>
    <property type="match status" value="3"/>
</dbReference>
<evidence type="ECO:0000313" key="4">
    <source>
        <dbReference type="EMBL" id="EAA31792.2"/>
    </source>
</evidence>
<evidence type="ECO:0000313" key="5">
    <source>
        <dbReference type="Proteomes" id="UP000001805"/>
    </source>
</evidence>
<keyword evidence="1" id="KW-0677">Repeat</keyword>
<dbReference type="Proteomes" id="UP000001805">
    <property type="component" value="Chromosome 2, Linkage Group V"/>
</dbReference>
<accession>Q1K766</accession>
<dbReference type="InterPro" id="IPR002110">
    <property type="entry name" value="Ankyrin_rpt"/>
</dbReference>
<protein>
    <submittedName>
        <fullName evidence="4">Uncharacterized protein</fullName>
    </submittedName>
</protein>
<reference evidence="4 5" key="1">
    <citation type="journal article" date="2003" name="Nature">
        <title>The genome sequence of the filamentous fungus Neurospora crassa.</title>
        <authorList>
            <person name="Galagan J.E."/>
            <person name="Calvo S.E."/>
            <person name="Borkovich K.A."/>
            <person name="Selker E.U."/>
            <person name="Read N.D."/>
            <person name="Jaffe D."/>
            <person name="FitzHugh W."/>
            <person name="Ma L.J."/>
            <person name="Smirnov S."/>
            <person name="Purcell S."/>
            <person name="Rehman B."/>
            <person name="Elkins T."/>
            <person name="Engels R."/>
            <person name="Wang S."/>
            <person name="Nielsen C.B."/>
            <person name="Butler J."/>
            <person name="Endrizzi M."/>
            <person name="Qui D."/>
            <person name="Ianakiev P."/>
            <person name="Bell-Pedersen D."/>
            <person name="Nelson M.A."/>
            <person name="Werner-Washburne M."/>
            <person name="Selitrennikoff C.P."/>
            <person name="Kinsey J.A."/>
            <person name="Braun E.L."/>
            <person name="Zelter A."/>
            <person name="Schulte U."/>
            <person name="Kothe G.O."/>
            <person name="Jedd G."/>
            <person name="Mewes W."/>
            <person name="Staben C."/>
            <person name="Marcotte E."/>
            <person name="Greenberg D."/>
            <person name="Roy A."/>
            <person name="Foley K."/>
            <person name="Naylor J."/>
            <person name="Stange-Thomann N."/>
            <person name="Barrett R."/>
            <person name="Gnerre S."/>
            <person name="Kamal M."/>
            <person name="Kamvysselis M."/>
            <person name="Mauceli E."/>
            <person name="Bielke C."/>
            <person name="Rudd S."/>
            <person name="Frishman D."/>
            <person name="Krystofova S."/>
            <person name="Rasmussen C."/>
            <person name="Metzenberg R.L."/>
            <person name="Perkins D.D."/>
            <person name="Kroken S."/>
            <person name="Cogoni C."/>
            <person name="Macino G."/>
            <person name="Catcheside D."/>
            <person name="Li W."/>
            <person name="Pratt R.J."/>
            <person name="Osmani S.A."/>
            <person name="DeSouza C.P."/>
            <person name="Glass L."/>
            <person name="Orbach M.J."/>
            <person name="Berglund J.A."/>
            <person name="Voelker R."/>
            <person name="Yarden O."/>
            <person name="Plamann M."/>
            <person name="Seiler S."/>
            <person name="Dunlap J."/>
            <person name="Radford A."/>
            <person name="Aramayo R."/>
            <person name="Natvig D.O."/>
            <person name="Alex L.A."/>
            <person name="Mannhaupt G."/>
            <person name="Ebbole D.J."/>
            <person name="Freitag M."/>
            <person name="Paulsen I."/>
            <person name="Sachs M.S."/>
            <person name="Lander E.S."/>
            <person name="Nusbaum C."/>
            <person name="Birren B."/>
        </authorList>
    </citation>
    <scope>NUCLEOTIDE SEQUENCE [LARGE SCALE GENOMIC DNA]</scope>
    <source>
        <strain evidence="5">ATCC 24698 / 74-OR23-1A / CBS 708.71 / DSM 1257 / FGSC 987</strain>
    </source>
</reference>
<dbReference type="Pfam" id="PF00023">
    <property type="entry name" value="Ank"/>
    <property type="match status" value="1"/>
</dbReference>
<dbReference type="KEGG" id="ncr:NCU01121"/>
<dbReference type="PANTHER" id="PTHR24171:SF9">
    <property type="entry name" value="ANKYRIN REPEAT DOMAIN-CONTAINING PROTEIN 39"/>
    <property type="match status" value="1"/>
</dbReference>
<dbReference type="InterPro" id="IPR036770">
    <property type="entry name" value="Ankyrin_rpt-contain_sf"/>
</dbReference>
<dbReference type="AlphaFoldDB" id="Q1K766"/>
<gene>
    <name evidence="4" type="ORF">NCU01121</name>
</gene>
<dbReference type="SUPFAM" id="SSF48403">
    <property type="entry name" value="Ankyrin repeat"/>
    <property type="match status" value="1"/>
</dbReference>
<dbReference type="PROSITE" id="PS50088">
    <property type="entry name" value="ANK_REPEAT"/>
    <property type="match status" value="1"/>
</dbReference>
<dbReference type="Pfam" id="PF12796">
    <property type="entry name" value="Ank_2"/>
    <property type="match status" value="1"/>
</dbReference>
<name>Q1K766_NEUCR</name>
<dbReference type="RefSeq" id="XP_961028.2">
    <property type="nucleotide sequence ID" value="XM_955935.2"/>
</dbReference>
<dbReference type="PaxDb" id="5141-EFNCRP00000004391"/>